<dbReference type="InterPro" id="IPR044023">
    <property type="entry name" value="Ig_7"/>
</dbReference>
<comment type="caution">
    <text evidence="4">The sequence shown here is derived from an EMBL/GenBank/DDBJ whole genome shotgun (WGS) entry which is preliminary data.</text>
</comment>
<dbReference type="Pfam" id="PF01345">
    <property type="entry name" value="DUF11"/>
    <property type="match status" value="1"/>
</dbReference>
<evidence type="ECO:0000259" key="2">
    <source>
        <dbReference type="Pfam" id="PF01345"/>
    </source>
</evidence>
<sequence length="1441" mass="154294">MKLSTTIQWGYYVLKQSILFSLVLGITTSANAQTKIVANQITFESNVDNSANTVIENGDFGTLNSYGGIAIGVGAYSGELEVEYPATVPANTTSYVRIDFDEDFLNCLLGGNLGGLLADLVGNIIFGDHYFEIEARNGTTTVLSNTSTNPPSSESFRIVVDKDGNYYIAITPDQDYNRIYIEDNTDALLLGVLQSTDVYNAFYFTDNQCATDPLFTDFDGDGITLDAIQLGGAGVTNPEFAIDDDPDNYSEISMGTLGILGSMEQTVYFPNPYTPTDDFNVTLAVDPTLLTLGLLNNVEVSAWNGTQMVFEQDIASVINLDVLTLLQNGQRADVLFEPGATFDRVSISISSLVSVNLAQSLDFYGVTIMGTVAPTTNSTDQDFCVVNNPTVADIQVNEGNVTWYDAPTDGTAYEDTDPLINGNSYYATQTIDGCESEERLEVTVSIGDAATPTTNSPNQNFCLVNNPTVANLQVNETVTWYNAPIDGAAYNATDPLIDGAAYYAAQTVDGCESSVRLEVVANVDDAATPTTSNTDQDFCVVDNPTVADIQVNETVTWYDAPTDGTAYDSTDPLIDGTIYYAAQTVDGCESSVRLAVDINVGDAPTPTTNSTNQDFCVVDNPTVADIQVNETVTWYDAPIAGTAYDALDLLIDGATYYAAQIIDGCESSTRLAVLINVGDASTPTTNNPSQDFCVVDNPTVADIQVNETVTWYDTPIGGTAYAPTDLLIDGTTYYAAQVIGSCESSDRLAVAVSVGDASTPTTNSNNQDFCLANSPTVADIQVNETVTWYDAPTGGNPYSTTAPLIDGTTYFASQIIGNCESSQRLAVTVEVGNTPTPTTDDTSQGFCLIETPTVSDIQVNETVTWYDAPTGGNPYASTDPLIDGNTYYASQIIGGCESSQRLAVLVTIGNAETPTTENPNQDFCVVENPTVGDLQVNETVTWYDAPTEGTPYTSTDLLVNGGTYYAAQIDNGCESSERLAVNVTISDAPTPTTESDTQDFCLMNNPTVADIQVNETVTWYDTPTGGNPYDSSDPLVNGVTYYAAQTVDGCESSLRLEVTVSIGDAPTPTTNNTEQDFCATDNPTVADIQVNETVIWYDAPTEGNPYASTDALIDGNTYYASQIVDGCESSQRLAVLVILNGVANPLITSDAGSQVCLSTAVTYTTEASNSDYIWNVTGGTVMDGGGSNDNFVTVLWDELENTNVEVSYETPSACGSSATTTLNETVEVCADLTITKTVNNPTPMVGENVTFTITVTNNGPNDFVDLSVEELMPSGYEMVNFNTSIGSYNATTGIWSIELIPTDAVGVLRVVGEVLGQGDYLNTASIMESNPIDADTQNNIARASIDPVCLFVYNEFSPNGDGINDTLVISCIENFPNNQIQVFNRYGSLVYKEQNYSNNWNGVGNVNGVSKRDQLPSDTYYYVLELGNNEKPKTGWLFLIK</sequence>
<dbReference type="InterPro" id="IPR047589">
    <property type="entry name" value="DUF11_rpt"/>
</dbReference>
<keyword evidence="5" id="KW-1185">Reference proteome</keyword>
<feature type="signal peptide" evidence="1">
    <location>
        <begin position="1"/>
        <end position="32"/>
    </location>
</feature>
<dbReference type="InterPro" id="IPR001434">
    <property type="entry name" value="OmcB-like_DUF11"/>
</dbReference>
<dbReference type="Pfam" id="PF13585">
    <property type="entry name" value="CHU_C"/>
    <property type="match status" value="1"/>
</dbReference>
<evidence type="ECO:0000259" key="3">
    <source>
        <dbReference type="Pfam" id="PF19081"/>
    </source>
</evidence>
<feature type="domain" description="DUF11" evidence="2">
    <location>
        <begin position="1231"/>
        <end position="1345"/>
    </location>
</feature>
<dbReference type="Proteomes" id="UP001254488">
    <property type="component" value="Unassembled WGS sequence"/>
</dbReference>
<dbReference type="EMBL" id="JAVRHZ010000001">
    <property type="protein sequence ID" value="MDT0554859.1"/>
    <property type="molecule type" value="Genomic_DNA"/>
</dbReference>
<feature type="domain" description="Ig-like" evidence="3">
    <location>
        <begin position="1067"/>
        <end position="1139"/>
    </location>
</feature>
<evidence type="ECO:0000256" key="1">
    <source>
        <dbReference type="SAM" id="SignalP"/>
    </source>
</evidence>
<feature type="domain" description="Ig-like" evidence="3">
    <location>
        <begin position="837"/>
        <end position="908"/>
    </location>
</feature>
<feature type="domain" description="Ig-like" evidence="3">
    <location>
        <begin position="991"/>
        <end position="1062"/>
    </location>
</feature>
<protein>
    <submittedName>
        <fullName evidence="4">Gliding motility-associated C-terminal domain-containing protein</fullName>
    </submittedName>
</protein>
<evidence type="ECO:0000313" key="5">
    <source>
        <dbReference type="Proteomes" id="UP001254488"/>
    </source>
</evidence>
<feature type="domain" description="Ig-like" evidence="3">
    <location>
        <begin position="683"/>
        <end position="754"/>
    </location>
</feature>
<dbReference type="NCBIfam" id="TIGR04131">
    <property type="entry name" value="Bac_Flav_CTERM"/>
    <property type="match status" value="1"/>
</dbReference>
<name>A0ABU2Y9K5_9FLAO</name>
<organism evidence="4 5">
    <name type="scientific">Patiriisocius hiemis</name>
    <dbReference type="NCBI Taxonomy" id="3075604"/>
    <lineage>
        <taxon>Bacteria</taxon>
        <taxon>Pseudomonadati</taxon>
        <taxon>Bacteroidota</taxon>
        <taxon>Flavobacteriia</taxon>
        <taxon>Flavobacteriales</taxon>
        <taxon>Flavobacteriaceae</taxon>
        <taxon>Patiriisocius</taxon>
    </lineage>
</organism>
<dbReference type="InterPro" id="IPR026341">
    <property type="entry name" value="T9SS_type_B"/>
</dbReference>
<reference evidence="4 5" key="1">
    <citation type="submission" date="2023-09" db="EMBL/GenBank/DDBJ databases">
        <authorList>
            <person name="Rey-Velasco X."/>
        </authorList>
    </citation>
    <scope>NUCLEOTIDE SEQUENCE [LARGE SCALE GENOMIC DNA]</scope>
    <source>
        <strain evidence="4 5">W242</strain>
    </source>
</reference>
<evidence type="ECO:0000313" key="4">
    <source>
        <dbReference type="EMBL" id="MDT0554859.1"/>
    </source>
</evidence>
<keyword evidence="1" id="KW-0732">Signal</keyword>
<feature type="domain" description="Ig-like" evidence="3">
    <location>
        <begin position="914"/>
        <end position="985"/>
    </location>
</feature>
<dbReference type="RefSeq" id="WP_311331816.1">
    <property type="nucleotide sequence ID" value="NZ_JAVRHZ010000001.1"/>
</dbReference>
<feature type="chain" id="PRO_5046274613" evidence="1">
    <location>
        <begin position="33"/>
        <end position="1441"/>
    </location>
</feature>
<gene>
    <name evidence="4" type="ORF">RM538_02520</name>
</gene>
<proteinExistence type="predicted"/>
<dbReference type="NCBIfam" id="TIGR01451">
    <property type="entry name" value="B_ant_repeat"/>
    <property type="match status" value="1"/>
</dbReference>
<accession>A0ABU2Y9K5</accession>
<feature type="domain" description="Ig-like" evidence="3">
    <location>
        <begin position="759"/>
        <end position="831"/>
    </location>
</feature>
<dbReference type="Pfam" id="PF19081">
    <property type="entry name" value="Ig_7"/>
    <property type="match status" value="6"/>
</dbReference>